<gene>
    <name evidence="1" type="ORF">PXEA_LOCUS12418</name>
</gene>
<sequence>MLTHPKLAADLSSTVFRSSSRSLIASTAATGATVDALGINKVDSSQKPLFKVGDTCKFEKIVKPVTESGGTSKFSELDHVSGPKRTTAFLARDLVDQQWLCFLTSQPPPDIYAGSQPALSGRRQLACLRIQHTESILTRSYSGYTPQLGSLIHLPLVDAVYLPGACITVGLQINYAIVLYTGVQKVIFIKNH</sequence>
<organism evidence="1 2">
    <name type="scientific">Protopolystoma xenopodis</name>
    <dbReference type="NCBI Taxonomy" id="117903"/>
    <lineage>
        <taxon>Eukaryota</taxon>
        <taxon>Metazoa</taxon>
        <taxon>Spiralia</taxon>
        <taxon>Lophotrochozoa</taxon>
        <taxon>Platyhelminthes</taxon>
        <taxon>Monogenea</taxon>
        <taxon>Polyopisthocotylea</taxon>
        <taxon>Polystomatidea</taxon>
        <taxon>Polystomatidae</taxon>
        <taxon>Protopolystoma</taxon>
    </lineage>
</organism>
<reference evidence="1" key="1">
    <citation type="submission" date="2018-11" db="EMBL/GenBank/DDBJ databases">
        <authorList>
            <consortium name="Pathogen Informatics"/>
        </authorList>
    </citation>
    <scope>NUCLEOTIDE SEQUENCE</scope>
</reference>
<dbReference type="Proteomes" id="UP000784294">
    <property type="component" value="Unassembled WGS sequence"/>
</dbReference>
<keyword evidence="2" id="KW-1185">Reference proteome</keyword>
<evidence type="ECO:0000313" key="1">
    <source>
        <dbReference type="EMBL" id="VEL18978.1"/>
    </source>
</evidence>
<comment type="caution">
    <text evidence="1">The sequence shown here is derived from an EMBL/GenBank/DDBJ whole genome shotgun (WGS) entry which is preliminary data.</text>
</comment>
<accession>A0A3S5CLS6</accession>
<dbReference type="AlphaFoldDB" id="A0A3S5CLS6"/>
<proteinExistence type="predicted"/>
<evidence type="ECO:0000313" key="2">
    <source>
        <dbReference type="Proteomes" id="UP000784294"/>
    </source>
</evidence>
<protein>
    <submittedName>
        <fullName evidence="1">Uncharacterized protein</fullName>
    </submittedName>
</protein>
<name>A0A3S5CLS6_9PLAT</name>
<dbReference type="EMBL" id="CAAALY010039521">
    <property type="protein sequence ID" value="VEL18978.1"/>
    <property type="molecule type" value="Genomic_DNA"/>
</dbReference>
<dbReference type="OrthoDB" id="26401at2759"/>